<dbReference type="SUPFAM" id="SSF46767">
    <property type="entry name" value="Methylated DNA-protein cysteine methyltransferase, C-terminal domain"/>
    <property type="match status" value="1"/>
</dbReference>
<evidence type="ECO:0000259" key="2">
    <source>
        <dbReference type="Pfam" id="PF01035"/>
    </source>
</evidence>
<proteinExistence type="predicted"/>
<gene>
    <name evidence="4" type="ORF">J2S62_001782</name>
</gene>
<accession>A0ABU2B1Q2</accession>
<evidence type="ECO:0000256" key="1">
    <source>
        <dbReference type="ARBA" id="ARBA00022763"/>
    </source>
</evidence>
<dbReference type="Proteomes" id="UP001183794">
    <property type="component" value="Unassembled WGS sequence"/>
</dbReference>
<sequence>MTHTAVPETVHYTIQTSPIGQLLIAAINQEIVRVAFHNQDFDTVITGLQTQFGGPVHRDDNALQFATDQFEEYFAGTRYSFQLPTRQISPDRFNSQVQQRLTTIPYGQTRSYGEFATELARPGAARAVGSACARNPMPLIQPCHRVVRADGTIGDFSGTPAAKKYLLAFERGENPDAPTS</sequence>
<feature type="domain" description="Methylguanine DNA methyltransferase ribonuclease-like" evidence="3">
    <location>
        <begin position="10"/>
        <end position="86"/>
    </location>
</feature>
<dbReference type="EC" id="2.1.1.63" evidence="4"/>
<dbReference type="GO" id="GO:0032259">
    <property type="term" value="P:methylation"/>
    <property type="evidence" value="ECO:0007669"/>
    <property type="project" value="UniProtKB-KW"/>
</dbReference>
<dbReference type="InterPro" id="IPR036388">
    <property type="entry name" value="WH-like_DNA-bd_sf"/>
</dbReference>
<protein>
    <submittedName>
        <fullName evidence="4">Methylated-DNA-[protein]-cysteine S-methyltransferase</fullName>
        <ecNumber evidence="4">2.1.1.63</ecNumber>
    </submittedName>
</protein>
<dbReference type="CDD" id="cd06445">
    <property type="entry name" value="ATase"/>
    <property type="match status" value="1"/>
</dbReference>
<keyword evidence="1" id="KW-0227">DNA damage</keyword>
<evidence type="ECO:0000313" key="5">
    <source>
        <dbReference type="Proteomes" id="UP001183794"/>
    </source>
</evidence>
<keyword evidence="4" id="KW-0808">Transferase</keyword>
<dbReference type="InterPro" id="IPR036631">
    <property type="entry name" value="MGMT_N_sf"/>
</dbReference>
<dbReference type="InterPro" id="IPR008332">
    <property type="entry name" value="MethylG_MeTrfase_N"/>
</dbReference>
<dbReference type="Gene3D" id="3.30.160.70">
    <property type="entry name" value="Methylated DNA-protein cysteine methyltransferase domain"/>
    <property type="match status" value="1"/>
</dbReference>
<dbReference type="GO" id="GO:0003908">
    <property type="term" value="F:methylated-DNA-[protein]-cysteine S-methyltransferase activity"/>
    <property type="evidence" value="ECO:0007669"/>
    <property type="project" value="UniProtKB-EC"/>
</dbReference>
<dbReference type="NCBIfam" id="TIGR00589">
    <property type="entry name" value="ogt"/>
    <property type="match status" value="1"/>
</dbReference>
<feature type="domain" description="Methylated-DNA-[protein]-cysteine S-methyltransferase DNA binding" evidence="2">
    <location>
        <begin position="93"/>
        <end position="171"/>
    </location>
</feature>
<dbReference type="Pfam" id="PF02870">
    <property type="entry name" value="Methyltransf_1N"/>
    <property type="match status" value="1"/>
</dbReference>
<dbReference type="Gene3D" id="1.10.10.10">
    <property type="entry name" value="Winged helix-like DNA-binding domain superfamily/Winged helix DNA-binding domain"/>
    <property type="match status" value="1"/>
</dbReference>
<evidence type="ECO:0000313" key="4">
    <source>
        <dbReference type="EMBL" id="MDR7347525.1"/>
    </source>
</evidence>
<dbReference type="EMBL" id="JAVDYJ010000001">
    <property type="protein sequence ID" value="MDR7347525.1"/>
    <property type="molecule type" value="Genomic_DNA"/>
</dbReference>
<keyword evidence="5" id="KW-1185">Reference proteome</keyword>
<dbReference type="SUPFAM" id="SSF53155">
    <property type="entry name" value="Methylated DNA-protein cysteine methyltransferase domain"/>
    <property type="match status" value="1"/>
</dbReference>
<dbReference type="PANTHER" id="PTHR10815:SF13">
    <property type="entry name" value="METHYLATED-DNA--PROTEIN-CYSTEINE METHYLTRANSFERASE"/>
    <property type="match status" value="1"/>
</dbReference>
<dbReference type="InterPro" id="IPR036217">
    <property type="entry name" value="MethylDNA_cys_MeTrfase_DNAb"/>
</dbReference>
<reference evidence="4 5" key="1">
    <citation type="submission" date="2023-07" db="EMBL/GenBank/DDBJ databases">
        <title>Sequencing the genomes of 1000 actinobacteria strains.</title>
        <authorList>
            <person name="Klenk H.-P."/>
        </authorList>
    </citation>
    <scope>NUCLEOTIDE SEQUENCE [LARGE SCALE GENOMIC DNA]</scope>
    <source>
        <strain evidence="4 5">DSM 22966</strain>
    </source>
</reference>
<name>A0ABU2B1Q2_9MICC</name>
<evidence type="ECO:0000259" key="3">
    <source>
        <dbReference type="Pfam" id="PF02870"/>
    </source>
</evidence>
<dbReference type="Pfam" id="PF01035">
    <property type="entry name" value="DNA_binding_1"/>
    <property type="match status" value="1"/>
</dbReference>
<comment type="caution">
    <text evidence="4">The sequence shown here is derived from an EMBL/GenBank/DDBJ whole genome shotgun (WGS) entry which is preliminary data.</text>
</comment>
<dbReference type="InterPro" id="IPR014048">
    <property type="entry name" value="MethylDNA_cys_MeTrfase_DNA-bd"/>
</dbReference>
<organism evidence="4 5">
    <name type="scientific">Enteractinococcus fodinae</name>
    <dbReference type="NCBI Taxonomy" id="684663"/>
    <lineage>
        <taxon>Bacteria</taxon>
        <taxon>Bacillati</taxon>
        <taxon>Actinomycetota</taxon>
        <taxon>Actinomycetes</taxon>
        <taxon>Micrococcales</taxon>
        <taxon>Micrococcaceae</taxon>
    </lineage>
</organism>
<dbReference type="PANTHER" id="PTHR10815">
    <property type="entry name" value="METHYLATED-DNA--PROTEIN-CYSTEINE METHYLTRANSFERASE"/>
    <property type="match status" value="1"/>
</dbReference>
<dbReference type="RefSeq" id="WP_310173824.1">
    <property type="nucleotide sequence ID" value="NZ_BAABHE010000003.1"/>
</dbReference>
<keyword evidence="4" id="KW-0489">Methyltransferase</keyword>